<name>A0ABM7PFC3_9BACT</name>
<dbReference type="Proteomes" id="UP001320148">
    <property type="component" value="Chromosome"/>
</dbReference>
<organism evidence="1 2">
    <name type="scientific">Desulfoluna limicola</name>
    <dbReference type="NCBI Taxonomy" id="2810562"/>
    <lineage>
        <taxon>Bacteria</taxon>
        <taxon>Pseudomonadati</taxon>
        <taxon>Thermodesulfobacteriota</taxon>
        <taxon>Desulfobacteria</taxon>
        <taxon>Desulfobacterales</taxon>
        <taxon>Desulfolunaceae</taxon>
        <taxon>Desulfoluna</taxon>
    </lineage>
</organism>
<protein>
    <submittedName>
        <fullName evidence="1">Uncharacterized protein</fullName>
    </submittedName>
</protein>
<dbReference type="EMBL" id="AP024488">
    <property type="protein sequence ID" value="BCS95931.1"/>
    <property type="molecule type" value="Genomic_DNA"/>
</dbReference>
<evidence type="ECO:0000313" key="2">
    <source>
        <dbReference type="Proteomes" id="UP001320148"/>
    </source>
</evidence>
<evidence type="ECO:0000313" key="1">
    <source>
        <dbReference type="EMBL" id="BCS95931.1"/>
    </source>
</evidence>
<proteinExistence type="predicted"/>
<reference evidence="1 2" key="1">
    <citation type="submission" date="2021-02" db="EMBL/GenBank/DDBJ databases">
        <title>Complete genome of Desulfoluna sp. strain ASN36.</title>
        <authorList>
            <person name="Takahashi A."/>
            <person name="Kojima H."/>
            <person name="Fukui M."/>
        </authorList>
    </citation>
    <scope>NUCLEOTIDE SEQUENCE [LARGE SCALE GENOMIC DNA]</scope>
    <source>
        <strain evidence="1 2">ASN36</strain>
    </source>
</reference>
<keyword evidence="2" id="KW-1185">Reference proteome</keyword>
<gene>
    <name evidence="1" type="ORF">DSLASN_15630</name>
</gene>
<accession>A0ABM7PFC3</accession>
<sequence>MDTRNDFGAFSDLGFNGFGTWPTCNPLNLAKGLDPRCEGQDLSKPGVQGIIPWPPEARV</sequence>